<dbReference type="Pfam" id="PF11066">
    <property type="entry name" value="DUF2867"/>
    <property type="match status" value="1"/>
</dbReference>
<dbReference type="InterPro" id="IPR021295">
    <property type="entry name" value="DUF2867"/>
</dbReference>
<gene>
    <name evidence="1" type="ORF">NOX80_15945</name>
</gene>
<evidence type="ECO:0000313" key="1">
    <source>
        <dbReference type="EMBL" id="UUC45104.1"/>
    </source>
</evidence>
<dbReference type="Proteomes" id="UP001059844">
    <property type="component" value="Chromosome"/>
</dbReference>
<dbReference type="RefSeq" id="WP_256550794.1">
    <property type="nucleotide sequence ID" value="NZ_CP101751.1"/>
</dbReference>
<protein>
    <submittedName>
        <fullName evidence="1">DUF2867 domain-containing protein</fullName>
    </submittedName>
</protein>
<accession>A0ABY5IR40</accession>
<name>A0ABY5IR40_9FLAO</name>
<proteinExistence type="predicted"/>
<sequence length="161" mass="18598">MKVIEEHVDLSEKALKSLVKIDFSDTFSTTNHQDSIAEITRKIFGQSPVWIRTLFTIRNFLVRLIGLKNEKPSDYNVGLAVGQYIGFFKVFSVDKTEILLGADDTHLNFRALIQNTSTANYNIKVTTLVAYNNQKGRYYMRFILPFHRIVVKSMVRQAYQN</sequence>
<evidence type="ECO:0000313" key="2">
    <source>
        <dbReference type="Proteomes" id="UP001059844"/>
    </source>
</evidence>
<keyword evidence="2" id="KW-1185">Reference proteome</keyword>
<dbReference type="EMBL" id="CP101751">
    <property type="protein sequence ID" value="UUC45104.1"/>
    <property type="molecule type" value="Genomic_DNA"/>
</dbReference>
<reference evidence="1" key="1">
    <citation type="submission" date="2022-07" db="EMBL/GenBank/DDBJ databases">
        <title>Isolation, identification, and degradation of a PFOSA degrading strain from sewage treatment plant.</title>
        <authorList>
            <person name="Zhang L."/>
            <person name="Huo Y."/>
        </authorList>
    </citation>
    <scope>NUCLEOTIDE SEQUENCE</scope>
    <source>
        <strain evidence="1">C1</strain>
    </source>
</reference>
<organism evidence="1 2">
    <name type="scientific">Flavobacterium cerinum</name>
    <dbReference type="NCBI Taxonomy" id="2502784"/>
    <lineage>
        <taxon>Bacteria</taxon>
        <taxon>Pseudomonadati</taxon>
        <taxon>Bacteroidota</taxon>
        <taxon>Flavobacteriia</taxon>
        <taxon>Flavobacteriales</taxon>
        <taxon>Flavobacteriaceae</taxon>
        <taxon>Flavobacterium</taxon>
    </lineage>
</organism>